<evidence type="ECO:0000313" key="4">
    <source>
        <dbReference type="Proteomes" id="UP000444980"/>
    </source>
</evidence>
<reference evidence="4" key="1">
    <citation type="submission" date="2019-06" db="EMBL/GenBank/DDBJ databases">
        <title>Gordonia isolated from sludge of a wastewater treatment plant.</title>
        <authorList>
            <person name="Tamura T."/>
            <person name="Aoyama K."/>
            <person name="Kang Y."/>
            <person name="Saito S."/>
            <person name="Akiyama N."/>
            <person name="Yazawa K."/>
            <person name="Gonoi T."/>
            <person name="Mikami Y."/>
        </authorList>
    </citation>
    <scope>NUCLEOTIDE SEQUENCE [LARGE SCALE GENOMIC DNA]</scope>
    <source>
        <strain evidence="4">NBRC 107697</strain>
    </source>
</reference>
<dbReference type="InterPro" id="IPR019051">
    <property type="entry name" value="Trp_biosyn_TM_oprn/chp"/>
</dbReference>
<evidence type="ECO:0000256" key="1">
    <source>
        <dbReference type="SAM" id="MobiDB-lite"/>
    </source>
</evidence>
<evidence type="ECO:0000313" key="3">
    <source>
        <dbReference type="EMBL" id="GED98218.1"/>
    </source>
</evidence>
<comment type="caution">
    <text evidence="3">The sequence shown here is derived from an EMBL/GenBank/DDBJ whole genome shotgun (WGS) entry which is preliminary data.</text>
</comment>
<gene>
    <name evidence="3" type="ORF">nbrc107697_22570</name>
</gene>
<dbReference type="Proteomes" id="UP000444980">
    <property type="component" value="Unassembled WGS sequence"/>
</dbReference>
<dbReference type="AlphaFoldDB" id="A0A7I9UYG3"/>
<protein>
    <submittedName>
        <fullName evidence="3">Membrane protein</fullName>
    </submittedName>
</protein>
<sequence length="236" mass="25022">MTVDEDGEPTASPNRIREKAMASVALAAGALVLWVASRVTWARVDAEDGLSPMRSFTVHGSDWSPWLTPAALVLLAAVAVVWALRGIALRIVAVVLGIGAIVIAIPAVSLMTTSVDSDYAARAIDLPPRFRVLLTTVNDWAPAIVLVAVALIAVGAALAMRAARGAGMSSKYRSPAARREELERKVFDDYERRKRAQAQGSGTVTASEQRDGASSDAGTSERLLWDSLDTGVDPTE</sequence>
<accession>A0A7I9UYG3</accession>
<dbReference type="OrthoDB" id="4372702at2"/>
<feature type="transmembrane region" description="Helical" evidence="2">
    <location>
        <begin position="63"/>
        <end position="84"/>
    </location>
</feature>
<feature type="transmembrane region" description="Helical" evidence="2">
    <location>
        <begin position="140"/>
        <end position="163"/>
    </location>
</feature>
<name>A0A7I9UYG3_9ACTN</name>
<feature type="transmembrane region" description="Helical" evidence="2">
    <location>
        <begin position="91"/>
        <end position="111"/>
    </location>
</feature>
<keyword evidence="2" id="KW-0472">Membrane</keyword>
<dbReference type="RefSeq" id="WP_161927433.1">
    <property type="nucleotide sequence ID" value="NZ_BJOU01000001.1"/>
</dbReference>
<feature type="region of interest" description="Disordered" evidence="1">
    <location>
        <begin position="189"/>
        <end position="236"/>
    </location>
</feature>
<feature type="compositionally biased region" description="Polar residues" evidence="1">
    <location>
        <begin position="198"/>
        <end position="207"/>
    </location>
</feature>
<dbReference type="Pfam" id="PF09534">
    <property type="entry name" value="Trp_oprn_chp"/>
    <property type="match status" value="1"/>
</dbReference>
<keyword evidence="2" id="KW-0812">Transmembrane</keyword>
<dbReference type="EMBL" id="BJOU01000001">
    <property type="protein sequence ID" value="GED98218.1"/>
    <property type="molecule type" value="Genomic_DNA"/>
</dbReference>
<organism evidence="3 4">
    <name type="scientific">Gordonia crocea</name>
    <dbReference type="NCBI Taxonomy" id="589162"/>
    <lineage>
        <taxon>Bacteria</taxon>
        <taxon>Bacillati</taxon>
        <taxon>Actinomycetota</taxon>
        <taxon>Actinomycetes</taxon>
        <taxon>Mycobacteriales</taxon>
        <taxon>Gordoniaceae</taxon>
        <taxon>Gordonia</taxon>
    </lineage>
</organism>
<evidence type="ECO:0000256" key="2">
    <source>
        <dbReference type="SAM" id="Phobius"/>
    </source>
</evidence>
<proteinExistence type="predicted"/>
<keyword evidence="4" id="KW-1185">Reference proteome</keyword>
<feature type="transmembrane region" description="Helical" evidence="2">
    <location>
        <begin position="20"/>
        <end position="43"/>
    </location>
</feature>
<keyword evidence="2" id="KW-1133">Transmembrane helix</keyword>